<comment type="caution">
    <text evidence="2">The sequence shown here is derived from an EMBL/GenBank/DDBJ whole genome shotgun (WGS) entry which is preliminary data.</text>
</comment>
<reference evidence="2 3" key="1">
    <citation type="journal article" date="2013" name="ISME J.">
        <title>Comparative genomics of pathogenic lineages of Vibrio nigripulchritudo identifies virulence-associated traits.</title>
        <authorList>
            <person name="Goudenege D."/>
            <person name="Labreuche Y."/>
            <person name="Krin E."/>
            <person name="Ansquer D."/>
            <person name="Mangenot S."/>
            <person name="Calteau A."/>
            <person name="Medigue C."/>
            <person name="Mazel D."/>
            <person name="Polz M.F."/>
            <person name="Le Roux F."/>
        </authorList>
    </citation>
    <scope>NUCLEOTIDE SEQUENCE [LARGE SCALE GENOMIC DNA]</scope>
    <source>
        <strain evidence="2 3">SOn1</strain>
    </source>
</reference>
<dbReference type="InterPro" id="IPR036513">
    <property type="entry name" value="STAS_dom_sf"/>
</dbReference>
<protein>
    <submittedName>
        <fullName evidence="2">RsbS, negative regulator of sigma-B</fullName>
    </submittedName>
</protein>
<accession>A0AAV2VYE7</accession>
<dbReference type="CDD" id="cd07041">
    <property type="entry name" value="STAS_RsbR_RsbS_like"/>
    <property type="match status" value="1"/>
</dbReference>
<sequence>MESAITINSLDSTLIASIQVDLTNNVLLGFQQQLLEQIHKRSVDGVLLDLSGVGTLDRTNFEHLRKIIDSVGVMGTTCVLVGLRPGLVCALVELNVNTDGLQTVTSLEQGIELINQRRTGGA</sequence>
<dbReference type="PANTHER" id="PTHR33745:SF1">
    <property type="entry name" value="RSBT ANTAGONIST PROTEIN RSBS"/>
    <property type="match status" value="1"/>
</dbReference>
<organism evidence="2 3">
    <name type="scientific">Vibrio nigripulchritudo SOn1</name>
    <dbReference type="NCBI Taxonomy" id="1238450"/>
    <lineage>
        <taxon>Bacteria</taxon>
        <taxon>Pseudomonadati</taxon>
        <taxon>Pseudomonadota</taxon>
        <taxon>Gammaproteobacteria</taxon>
        <taxon>Vibrionales</taxon>
        <taxon>Vibrionaceae</taxon>
        <taxon>Vibrio</taxon>
    </lineage>
</organism>
<dbReference type="PROSITE" id="PS50801">
    <property type="entry name" value="STAS"/>
    <property type="match status" value="1"/>
</dbReference>
<name>A0AAV2VYE7_9VIBR</name>
<dbReference type="GeneID" id="97541304"/>
<dbReference type="InterPro" id="IPR002645">
    <property type="entry name" value="STAS_dom"/>
</dbReference>
<dbReference type="InterPro" id="IPR051932">
    <property type="entry name" value="Bact_StressResp_Reg"/>
</dbReference>
<dbReference type="AlphaFoldDB" id="A0AAV2VYE7"/>
<proteinExistence type="predicted"/>
<feature type="domain" description="STAS" evidence="1">
    <location>
        <begin position="3"/>
        <end position="114"/>
    </location>
</feature>
<dbReference type="EMBL" id="CAOF01000180">
    <property type="protein sequence ID" value="CCO49632.1"/>
    <property type="molecule type" value="Genomic_DNA"/>
</dbReference>
<dbReference type="Gene3D" id="3.30.750.24">
    <property type="entry name" value="STAS domain"/>
    <property type="match status" value="1"/>
</dbReference>
<evidence type="ECO:0000259" key="1">
    <source>
        <dbReference type="PROSITE" id="PS50801"/>
    </source>
</evidence>
<gene>
    <name evidence="2" type="ORF">VIBNISOn1_840037</name>
</gene>
<dbReference type="RefSeq" id="WP_004401027.1">
    <property type="nucleotide sequence ID" value="NZ_LK391965.1"/>
</dbReference>
<dbReference type="SUPFAM" id="SSF52091">
    <property type="entry name" value="SpoIIaa-like"/>
    <property type="match status" value="1"/>
</dbReference>
<evidence type="ECO:0000313" key="2">
    <source>
        <dbReference type="EMBL" id="CCO49632.1"/>
    </source>
</evidence>
<dbReference type="PANTHER" id="PTHR33745">
    <property type="entry name" value="RSBT ANTAGONIST PROTEIN RSBS-RELATED"/>
    <property type="match status" value="1"/>
</dbReference>
<evidence type="ECO:0000313" key="3">
    <source>
        <dbReference type="Proteomes" id="UP000018211"/>
    </source>
</evidence>
<dbReference type="Pfam" id="PF01740">
    <property type="entry name" value="STAS"/>
    <property type="match status" value="1"/>
</dbReference>
<dbReference type="Proteomes" id="UP000018211">
    <property type="component" value="Unassembled WGS sequence"/>
</dbReference>